<proteinExistence type="predicted"/>
<dbReference type="EMBL" id="JACRSV010000002">
    <property type="protein sequence ID" value="MBC8560270.1"/>
    <property type="molecule type" value="Genomic_DNA"/>
</dbReference>
<dbReference type="RefSeq" id="WP_249295245.1">
    <property type="nucleotide sequence ID" value="NZ_JACRSV010000002.1"/>
</dbReference>
<dbReference type="InterPro" id="IPR010281">
    <property type="entry name" value="DUF885"/>
</dbReference>
<gene>
    <name evidence="2" type="ORF">H8710_09360</name>
</gene>
<sequence>MNRLKRVAAAAAAVMLSLSMISFAGAPVGAAPDEPARFDEFLASLPAALTSSHDLSIHLQFNDPQAFGFQAAVPEQPFTSISDRLKAGSGETDALLKSLASFDYSKLTQSQQVSYETIRDYLEMQKALTPYAYLDNDYLGAACSLPATLILYTFQSKDDINDYFHLLQTAKATFVKYAQNEQERQDKGVGLSEVSLKSVMEQCDRFAGGSTDYLIQFFDGQINAASYLTSAEKADAKQQNKKLVKTDLVNAYRTLKRELAKIKVKSPDGGLAARPDGRAYYIKLIQAKVGTRDNIEAIRQLLMDGMKMYDQKMKEIQNDPGGKLLFDQNSNLLTTDKTSVEGLISSLYESSKTDFPTIGKPKYTVKQVPAPVSAFFEDAAYRNPRVDALPTDPQLILLNGAFDRSKLNVIAHETIPGHMYQYNFTEIMGLPAIRQLIGFQGAAEGWANYAAEYAASYVPEQYRPSALYAYYETMKNYCFSALMDIGIHYDGWTRERTLQFFQEYFSEKATLDYSNIWYNTCLQNPGSYLPFAVGCLYFQQMRAEAQTILGGDFDPVQFHQELLKAGSTTFPIYQKQADNYVATALAARKAV</sequence>
<evidence type="ECO:0000313" key="2">
    <source>
        <dbReference type="EMBL" id="MBC8560270.1"/>
    </source>
</evidence>
<dbReference type="PANTHER" id="PTHR33361:SF2">
    <property type="entry name" value="DUF885 DOMAIN-CONTAINING PROTEIN"/>
    <property type="match status" value="1"/>
</dbReference>
<reference evidence="2" key="1">
    <citation type="submission" date="2020-08" db="EMBL/GenBank/DDBJ databases">
        <title>Genome public.</title>
        <authorList>
            <person name="Liu C."/>
            <person name="Sun Q."/>
        </authorList>
    </citation>
    <scope>NUCLEOTIDE SEQUENCE</scope>
    <source>
        <strain evidence="2">NSJ-33</strain>
    </source>
</reference>
<accession>A0A926E666</accession>
<comment type="caution">
    <text evidence="2">The sequence shown here is derived from an EMBL/GenBank/DDBJ whole genome shotgun (WGS) entry which is preliminary data.</text>
</comment>
<keyword evidence="3" id="KW-1185">Reference proteome</keyword>
<feature type="signal peptide" evidence="1">
    <location>
        <begin position="1"/>
        <end position="24"/>
    </location>
</feature>
<dbReference type="Pfam" id="PF05960">
    <property type="entry name" value="DUF885"/>
    <property type="match status" value="1"/>
</dbReference>
<name>A0A926E666_9FIRM</name>
<organism evidence="2 3">
    <name type="scientific">Fumia xinanensis</name>
    <dbReference type="NCBI Taxonomy" id="2763659"/>
    <lineage>
        <taxon>Bacteria</taxon>
        <taxon>Bacillati</taxon>
        <taxon>Bacillota</taxon>
        <taxon>Clostridia</taxon>
        <taxon>Eubacteriales</taxon>
        <taxon>Oscillospiraceae</taxon>
        <taxon>Fumia</taxon>
    </lineage>
</organism>
<feature type="chain" id="PRO_5038865052" evidence="1">
    <location>
        <begin position="25"/>
        <end position="591"/>
    </location>
</feature>
<dbReference type="PANTHER" id="PTHR33361">
    <property type="entry name" value="GLR0591 PROTEIN"/>
    <property type="match status" value="1"/>
</dbReference>
<protein>
    <submittedName>
        <fullName evidence="2">DUF885 family protein</fullName>
    </submittedName>
</protein>
<dbReference type="Proteomes" id="UP000610760">
    <property type="component" value="Unassembled WGS sequence"/>
</dbReference>
<evidence type="ECO:0000313" key="3">
    <source>
        <dbReference type="Proteomes" id="UP000610760"/>
    </source>
</evidence>
<keyword evidence="1" id="KW-0732">Signal</keyword>
<evidence type="ECO:0000256" key="1">
    <source>
        <dbReference type="SAM" id="SignalP"/>
    </source>
</evidence>
<dbReference type="AlphaFoldDB" id="A0A926E666"/>